<keyword evidence="3" id="KW-1185">Reference proteome</keyword>
<dbReference type="RefSeq" id="XP_013772778.1">
    <property type="nucleotide sequence ID" value="XM_013917324.2"/>
</dbReference>
<evidence type="ECO:0000256" key="2">
    <source>
        <dbReference type="SAM" id="MobiDB-lite"/>
    </source>
</evidence>
<name>A0ABM1B1C3_LIMPO</name>
<organism evidence="3 4">
    <name type="scientific">Limulus polyphemus</name>
    <name type="common">Atlantic horseshoe crab</name>
    <dbReference type="NCBI Taxonomy" id="6850"/>
    <lineage>
        <taxon>Eukaryota</taxon>
        <taxon>Metazoa</taxon>
        <taxon>Ecdysozoa</taxon>
        <taxon>Arthropoda</taxon>
        <taxon>Chelicerata</taxon>
        <taxon>Merostomata</taxon>
        <taxon>Xiphosura</taxon>
        <taxon>Limulidae</taxon>
        <taxon>Limulus</taxon>
    </lineage>
</organism>
<feature type="region of interest" description="Disordered" evidence="2">
    <location>
        <begin position="303"/>
        <end position="352"/>
    </location>
</feature>
<feature type="compositionally biased region" description="Polar residues" evidence="2">
    <location>
        <begin position="103"/>
        <end position="140"/>
    </location>
</feature>
<feature type="compositionally biased region" description="Basic and acidic residues" evidence="2">
    <location>
        <begin position="144"/>
        <end position="154"/>
    </location>
</feature>
<dbReference type="PROSITE" id="PS51155">
    <property type="entry name" value="CHIT_BIND_RR_2"/>
    <property type="match status" value="1"/>
</dbReference>
<dbReference type="PANTHER" id="PTHR10380:SF240">
    <property type="match status" value="1"/>
</dbReference>
<feature type="compositionally biased region" description="Polar residues" evidence="2">
    <location>
        <begin position="303"/>
        <end position="342"/>
    </location>
</feature>
<sequence>MYNQDFLFITFVGLITATAVLTVDYVHHPIQYHSQTDRGTYNFGYDTGLFGAHSFRQEYRDENGVVRGRYGYTDPYGKLRVVYYEAGPLGYKAWGDVHPDGWSQAQPPNTLDNSRPSGDNDYPQESQIITNSVSSHNSLPRLSDASKKNRYSPEHYHTNYAPQITEDSQTSFGKRYGVSTTTKTTNSVKPLTSRSNIHSGGPSTMSINGETRSSTSNDLIEDSTKTILKLTDITNEGQIRESRSSLPERAYPFSNRRNLPSSKTLDSVERFGREKNKGSVLGSIKKGDSTSFFNSDEGINTDINDTEFSTKPVTGNDQLSNINRNDSGSTTTNTNINEVSKTNTKDSDVLGTRTDKNEVSSMSVRNNDILTTSIDDIVNELMTDVDSTENPSTVSSKFGNPTESEPPERLEKIDPASTTTAENNRPFFKLKNPNTQTVGLNTSKPPNTSSTFQFIMTTPKQPTTTTVKPFLANSQTSNVGGRDRQLRKENLMHAHYPYSIYPKEVWAYLEQANVPIMRIKH</sequence>
<evidence type="ECO:0000313" key="3">
    <source>
        <dbReference type="Proteomes" id="UP000694941"/>
    </source>
</evidence>
<feature type="compositionally biased region" description="Polar residues" evidence="2">
    <location>
        <begin position="186"/>
        <end position="217"/>
    </location>
</feature>
<keyword evidence="1" id="KW-0193">Cuticle</keyword>
<dbReference type="Proteomes" id="UP000694941">
    <property type="component" value="Unplaced"/>
</dbReference>
<dbReference type="PANTHER" id="PTHR10380">
    <property type="entry name" value="CUTICLE PROTEIN"/>
    <property type="match status" value="1"/>
</dbReference>
<proteinExistence type="predicted"/>
<protein>
    <submittedName>
        <fullName evidence="4">Cell wall protein IFF6-like</fullName>
    </submittedName>
</protein>
<reference evidence="4" key="1">
    <citation type="submission" date="2025-08" db="UniProtKB">
        <authorList>
            <consortium name="RefSeq"/>
        </authorList>
    </citation>
    <scope>IDENTIFICATION</scope>
    <source>
        <tissue evidence="4">Muscle</tissue>
    </source>
</reference>
<dbReference type="Pfam" id="PF00379">
    <property type="entry name" value="Chitin_bind_4"/>
    <property type="match status" value="1"/>
</dbReference>
<accession>A0ABM1B1C3</accession>
<feature type="compositionally biased region" description="Polar residues" evidence="2">
    <location>
        <begin position="388"/>
        <end position="403"/>
    </location>
</feature>
<evidence type="ECO:0000313" key="4">
    <source>
        <dbReference type="RefSeq" id="XP_013772778.1"/>
    </source>
</evidence>
<dbReference type="InterPro" id="IPR050468">
    <property type="entry name" value="Cuticle_Struct_Prot"/>
</dbReference>
<feature type="region of interest" description="Disordered" evidence="2">
    <location>
        <begin position="102"/>
        <end position="154"/>
    </location>
</feature>
<dbReference type="InterPro" id="IPR000618">
    <property type="entry name" value="Insect_cuticle"/>
</dbReference>
<feature type="region of interest" description="Disordered" evidence="2">
    <location>
        <begin position="181"/>
        <end position="217"/>
    </location>
</feature>
<evidence type="ECO:0000256" key="1">
    <source>
        <dbReference type="PROSITE-ProRule" id="PRU00497"/>
    </source>
</evidence>
<dbReference type="GeneID" id="106457875"/>
<feature type="compositionally biased region" description="Basic and acidic residues" evidence="2">
    <location>
        <begin position="343"/>
        <end position="352"/>
    </location>
</feature>
<gene>
    <name evidence="4" type="primary">LOC106457875</name>
</gene>
<feature type="region of interest" description="Disordered" evidence="2">
    <location>
        <begin position="385"/>
        <end position="410"/>
    </location>
</feature>